<reference evidence="3" key="2">
    <citation type="submission" date="2018-08" db="UniProtKB">
        <authorList>
            <consortium name="EnsemblPlants"/>
        </authorList>
    </citation>
    <scope>IDENTIFICATION</scope>
    <source>
        <strain evidence="3">Yugu1</strain>
    </source>
</reference>
<dbReference type="InterPro" id="IPR020843">
    <property type="entry name" value="ER"/>
</dbReference>
<dbReference type="SMART" id="SM00829">
    <property type="entry name" value="PKS_ER"/>
    <property type="match status" value="1"/>
</dbReference>
<dbReference type="OMA" id="FHEYGAP"/>
<dbReference type="Pfam" id="PF13602">
    <property type="entry name" value="ADH_zinc_N_2"/>
    <property type="match status" value="1"/>
</dbReference>
<evidence type="ECO:0000256" key="1">
    <source>
        <dbReference type="SAM" id="MobiDB-lite"/>
    </source>
</evidence>
<dbReference type="PANTHER" id="PTHR44013">
    <property type="entry name" value="ZINC-TYPE ALCOHOL DEHYDROGENASE-LIKE PROTEIN C16A3.02C"/>
    <property type="match status" value="1"/>
</dbReference>
<accession>K3ZT16</accession>
<name>K3ZT16_SETIT</name>
<dbReference type="eggNOG" id="KOG1198">
    <property type="taxonomic scope" value="Eukaryota"/>
</dbReference>
<dbReference type="AlphaFoldDB" id="K3ZT16"/>
<evidence type="ECO:0000313" key="3">
    <source>
        <dbReference type="EnsemblPlants" id="KQL25182"/>
    </source>
</evidence>
<evidence type="ECO:0000313" key="4">
    <source>
        <dbReference type="Proteomes" id="UP000004995"/>
    </source>
</evidence>
<dbReference type="CDD" id="cd08267">
    <property type="entry name" value="MDR1"/>
    <property type="match status" value="1"/>
</dbReference>
<dbReference type="InterPro" id="IPR052733">
    <property type="entry name" value="Chloroplast_QOR"/>
</dbReference>
<dbReference type="SUPFAM" id="SSF50129">
    <property type="entry name" value="GroES-like"/>
    <property type="match status" value="1"/>
</dbReference>
<feature type="compositionally biased region" description="Low complexity" evidence="1">
    <location>
        <begin position="25"/>
        <end position="39"/>
    </location>
</feature>
<feature type="compositionally biased region" description="Low complexity" evidence="1">
    <location>
        <begin position="61"/>
        <end position="74"/>
    </location>
</feature>
<dbReference type="EnsemblPlants" id="KQL25182">
    <property type="protein sequence ID" value="KQL25182"/>
    <property type="gene ID" value="SETIT_029746mg"/>
</dbReference>
<dbReference type="PANTHER" id="PTHR44013:SF2">
    <property type="entry name" value="OS09G0502500 PROTEIN"/>
    <property type="match status" value="1"/>
</dbReference>
<dbReference type="InterPro" id="IPR013154">
    <property type="entry name" value="ADH-like_N"/>
</dbReference>
<feature type="region of interest" description="Disordered" evidence="1">
    <location>
        <begin position="25"/>
        <end position="120"/>
    </location>
</feature>
<dbReference type="Gene3D" id="3.40.50.720">
    <property type="entry name" value="NAD(P)-binding Rossmann-like Domain"/>
    <property type="match status" value="1"/>
</dbReference>
<dbReference type="InterPro" id="IPR011032">
    <property type="entry name" value="GroES-like_sf"/>
</dbReference>
<dbReference type="InterPro" id="IPR036291">
    <property type="entry name" value="NAD(P)-bd_dom_sf"/>
</dbReference>
<dbReference type="FunCoup" id="K3ZT16">
    <property type="interactions" value="462"/>
</dbReference>
<feature type="compositionally biased region" description="Polar residues" evidence="1">
    <location>
        <begin position="87"/>
        <end position="99"/>
    </location>
</feature>
<proteinExistence type="predicted"/>
<dbReference type="Pfam" id="PF08240">
    <property type="entry name" value="ADH_N"/>
    <property type="match status" value="1"/>
</dbReference>
<protein>
    <recommendedName>
        <fullName evidence="2">Enoyl reductase (ER) domain-containing protein</fullName>
    </recommendedName>
</protein>
<evidence type="ECO:0000259" key="2">
    <source>
        <dbReference type="SMART" id="SM00829"/>
    </source>
</evidence>
<reference evidence="4" key="1">
    <citation type="journal article" date="2012" name="Nat. Biotechnol.">
        <title>Reference genome sequence of the model plant Setaria.</title>
        <authorList>
            <person name="Bennetzen J.L."/>
            <person name="Schmutz J."/>
            <person name="Wang H."/>
            <person name="Percifield R."/>
            <person name="Hawkins J."/>
            <person name="Pontaroli A.C."/>
            <person name="Estep M."/>
            <person name="Feng L."/>
            <person name="Vaughn J.N."/>
            <person name="Grimwood J."/>
            <person name="Jenkins J."/>
            <person name="Barry K."/>
            <person name="Lindquist E."/>
            <person name="Hellsten U."/>
            <person name="Deshpande S."/>
            <person name="Wang X."/>
            <person name="Wu X."/>
            <person name="Mitros T."/>
            <person name="Triplett J."/>
            <person name="Yang X."/>
            <person name="Ye C.Y."/>
            <person name="Mauro-Herrera M."/>
            <person name="Wang L."/>
            <person name="Li P."/>
            <person name="Sharma M."/>
            <person name="Sharma R."/>
            <person name="Ronald P.C."/>
            <person name="Panaud O."/>
            <person name="Kellogg E.A."/>
            <person name="Brutnell T.P."/>
            <person name="Doust A.N."/>
            <person name="Tuskan G.A."/>
            <person name="Rokhsar D."/>
            <person name="Devos K.M."/>
        </authorList>
    </citation>
    <scope>NUCLEOTIDE SEQUENCE [LARGE SCALE GENOMIC DNA]</scope>
    <source>
        <strain evidence="4">cv. Yugu1</strain>
    </source>
</reference>
<dbReference type="Gene3D" id="3.90.180.10">
    <property type="entry name" value="Medium-chain alcohol dehydrogenases, catalytic domain"/>
    <property type="match status" value="1"/>
</dbReference>
<dbReference type="Gramene" id="KQL25182">
    <property type="protein sequence ID" value="KQL25182"/>
    <property type="gene ID" value="SETIT_029746mg"/>
</dbReference>
<dbReference type="GO" id="GO:0016491">
    <property type="term" value="F:oxidoreductase activity"/>
    <property type="evidence" value="ECO:0007669"/>
    <property type="project" value="InterPro"/>
</dbReference>
<feature type="domain" description="Enoyl reductase (ER)" evidence="2">
    <location>
        <begin position="147"/>
        <end position="462"/>
    </location>
</feature>
<sequence length="468" mass="48412">MRGGGDSGVAHPRRVDLGLVSASCRKAAAAAASRGPPARVSTTTTNQGAGSRQRTARAARSRATSPRRAAGARTVTPHFVSAPPLNASHQSSDRLSQGRQTHRSAARCHPPSPPHLPLAAAPCKLTPPAMAARSGTMRAVQYDRYGGGAQGLKHAEVPIPSPNKGEVLIRMEATSINQVDWKFQKGVARPVMPRKFPFISGFDLAGEVVEVGAGVSDFKPGDKVIAINFPNGGGLAEYAVASASLTVPRPPEVSAAQGACLPIAAVTALRSLQRAGVSLDPDGTAAGRKNVLVTAASGGVGHFAVQLARLGGHRVTATCGARNLGLVVDQLGADEALDYGTPEGAGLRSPSGRKYDAVVHCAAAAGVPWSAFRRVLADAGTVVDITPGFAAGATAILQMVTFSKKRLVPLLVTPRKDEMELLVGMVKEGRLTAVIDSRYPLSRAQEGWARSMSGHATGKVVVEMGGEE</sequence>
<dbReference type="EMBL" id="AGNK02001185">
    <property type="status" value="NOT_ANNOTATED_CDS"/>
    <property type="molecule type" value="Genomic_DNA"/>
</dbReference>
<dbReference type="HOGENOM" id="CLU_026673_3_3_1"/>
<organism evidence="3 4">
    <name type="scientific">Setaria italica</name>
    <name type="common">Foxtail millet</name>
    <name type="synonym">Panicum italicum</name>
    <dbReference type="NCBI Taxonomy" id="4555"/>
    <lineage>
        <taxon>Eukaryota</taxon>
        <taxon>Viridiplantae</taxon>
        <taxon>Streptophyta</taxon>
        <taxon>Embryophyta</taxon>
        <taxon>Tracheophyta</taxon>
        <taxon>Spermatophyta</taxon>
        <taxon>Magnoliopsida</taxon>
        <taxon>Liliopsida</taxon>
        <taxon>Poales</taxon>
        <taxon>Poaceae</taxon>
        <taxon>PACMAD clade</taxon>
        <taxon>Panicoideae</taxon>
        <taxon>Panicodae</taxon>
        <taxon>Paniceae</taxon>
        <taxon>Cenchrinae</taxon>
        <taxon>Setaria</taxon>
    </lineage>
</organism>
<dbReference type="InParanoid" id="K3ZT16"/>
<keyword evidence="4" id="KW-1185">Reference proteome</keyword>
<dbReference type="Proteomes" id="UP000004995">
    <property type="component" value="Unassembled WGS sequence"/>
</dbReference>
<dbReference type="SUPFAM" id="SSF51735">
    <property type="entry name" value="NAD(P)-binding Rossmann-fold domains"/>
    <property type="match status" value="1"/>
</dbReference>